<evidence type="ECO:0000259" key="1">
    <source>
        <dbReference type="Pfam" id="PF03259"/>
    </source>
</evidence>
<sequence>MREEILIKHLKNLSLENSKIKDVFIMGVDGLLIAVREQNDENQDLAARMSGVIDLAKRIENKLPEALSVITTNNKIIAIPLSENFLIIIIGTKDMDSFSTLRQVGRSKNNILSLIEKTEFSDLFSYRPVEINGLDI</sequence>
<organism evidence="3">
    <name type="scientific">Candidatus Methanofastidiosum methylothiophilum</name>
    <dbReference type="NCBI Taxonomy" id="1705564"/>
    <lineage>
        <taxon>Archaea</taxon>
        <taxon>Methanobacteriati</taxon>
        <taxon>Methanobacteriota</taxon>
        <taxon>Stenosarchaea group</taxon>
        <taxon>Candidatus Methanofastidiosia</taxon>
        <taxon>Candidatus Methanofastidiosales</taxon>
        <taxon>Candidatus Methanofastidiosaceae</taxon>
        <taxon>Candidatus Methanofastidiosum</taxon>
    </lineage>
</organism>
<comment type="caution">
    <text evidence="3">The sequence shown here is derived from an EMBL/GenBank/DDBJ whole genome shotgun (WGS) entry which is preliminary data.</text>
</comment>
<name>A0A150JLC5_9EURY</name>
<evidence type="ECO:0000313" key="4">
    <source>
        <dbReference type="Proteomes" id="UP000092420"/>
    </source>
</evidence>
<evidence type="ECO:0000313" key="3">
    <source>
        <dbReference type="EMBL" id="KYC58026.1"/>
    </source>
</evidence>
<accession>A0A150JLC5</accession>
<accession>A0A150JCT2</accession>
<proteinExistence type="predicted"/>
<dbReference type="Pfam" id="PF03259">
    <property type="entry name" value="Robl_LC7"/>
    <property type="match status" value="1"/>
</dbReference>
<reference evidence="3 4" key="1">
    <citation type="journal article" date="2016" name="ISME J.">
        <title>Chasing the elusive Euryarchaeota class WSA2: genomes reveal a uniquely fastidious methyl-reducing methanogen.</title>
        <authorList>
            <person name="Nobu M.K."/>
            <person name="Narihiro T."/>
            <person name="Kuroda K."/>
            <person name="Mei R."/>
            <person name="Liu W.T."/>
        </authorList>
    </citation>
    <scope>NUCLEOTIDE SEQUENCE [LARGE SCALE GENOMIC DNA]</scope>
    <source>
        <strain evidence="2">ADurb1013_Bin02101</strain>
        <strain evidence="3">ADurb1213_Bin02801</strain>
    </source>
</reference>
<protein>
    <recommendedName>
        <fullName evidence="1">Roadblock/LAMTOR2 domain-containing protein</fullName>
    </recommendedName>
</protein>
<dbReference type="Gene3D" id="3.30.450.30">
    <property type="entry name" value="Dynein light chain 2a, cytoplasmic"/>
    <property type="match status" value="1"/>
</dbReference>
<dbReference type="EMBL" id="LNJB01000004">
    <property type="protein sequence ID" value="KYC55021.1"/>
    <property type="molecule type" value="Genomic_DNA"/>
</dbReference>
<dbReference type="SUPFAM" id="SSF103196">
    <property type="entry name" value="Roadblock/LC7 domain"/>
    <property type="match status" value="1"/>
</dbReference>
<dbReference type="InterPro" id="IPR004942">
    <property type="entry name" value="Roadblock/LAMTOR2_dom"/>
</dbReference>
<evidence type="ECO:0000313" key="2">
    <source>
        <dbReference type="EMBL" id="KYC55021.1"/>
    </source>
</evidence>
<accession>A0A150JI99</accession>
<gene>
    <name evidence="2" type="ORF">AN188_00456</name>
    <name evidence="3" type="ORF">APG09_00737</name>
</gene>
<feature type="domain" description="Roadblock/LAMTOR2" evidence="1">
    <location>
        <begin position="17"/>
        <end position="90"/>
    </location>
</feature>
<dbReference type="EMBL" id="LNJE01000006">
    <property type="protein sequence ID" value="KYC58026.1"/>
    <property type="molecule type" value="Genomic_DNA"/>
</dbReference>
<dbReference type="AlphaFoldDB" id="A0A150JLC5"/>
<dbReference type="Proteomes" id="UP000092420">
    <property type="component" value="Unassembled WGS sequence"/>
</dbReference>